<gene>
    <name evidence="2" type="ORF">D4A92_09505</name>
</gene>
<dbReference type="InterPro" id="IPR021874">
    <property type="entry name" value="Phage_Mu_Gp27"/>
</dbReference>
<protein>
    <submittedName>
        <fullName evidence="2">DUF3486 family protein</fullName>
    </submittedName>
</protein>
<dbReference type="Proteomes" id="UP000596351">
    <property type="component" value="Chromosome"/>
</dbReference>
<dbReference type="Pfam" id="PF11985">
    <property type="entry name" value="Phage_Mu_Gp27"/>
    <property type="match status" value="1"/>
</dbReference>
<sequence length="214" mass="23709">MAPHIRPRPSSIDLLPEECEGIVAWAFQELANTPRSQTEVYAEFRNKLIALQGEIGLDFDIPHFSSFNRHNLRLGKLTKKMQRTQAIANAVVASSNGVDADKLTQASTRMLKTLLVEVMENASDEGMSFKEAKEAATALRQLALAETASTGQRMKLEAEEKLRRVESEMKANAEKALDTLSNEPGISKAAIARARRDFLGVRPMKKKKDEAENG</sequence>
<dbReference type="EMBL" id="CP032405">
    <property type="protein sequence ID" value="QRF51654.1"/>
    <property type="molecule type" value="Genomic_DNA"/>
</dbReference>
<evidence type="ECO:0000256" key="1">
    <source>
        <dbReference type="SAM" id="Coils"/>
    </source>
</evidence>
<evidence type="ECO:0000313" key="3">
    <source>
        <dbReference type="Proteomes" id="UP000596351"/>
    </source>
</evidence>
<keyword evidence="1" id="KW-0175">Coiled coil</keyword>
<name>A0ABX7EU88_9HYPH</name>
<evidence type="ECO:0000313" key="2">
    <source>
        <dbReference type="EMBL" id="QRF51654.1"/>
    </source>
</evidence>
<feature type="coiled-coil region" evidence="1">
    <location>
        <begin position="155"/>
        <end position="183"/>
    </location>
</feature>
<accession>A0ABX7EU88</accession>
<reference evidence="2 3" key="1">
    <citation type="submission" date="2018-09" db="EMBL/GenBank/DDBJ databases">
        <title>Rhizobium sp. MAE2-X.</title>
        <authorList>
            <person name="Lee Y."/>
            <person name="Jeon C.O."/>
        </authorList>
    </citation>
    <scope>NUCLEOTIDE SEQUENCE [LARGE SCALE GENOMIC DNA]</scope>
    <source>
        <strain evidence="2 3">MAE2-X</strain>
    </source>
</reference>
<dbReference type="RefSeq" id="WP_203019515.1">
    <property type="nucleotide sequence ID" value="NZ_CP032405.1"/>
</dbReference>
<organism evidence="2 3">
    <name type="scientific">Rhizobium rosettiformans</name>
    <dbReference type="NCBI Taxonomy" id="1368430"/>
    <lineage>
        <taxon>Bacteria</taxon>
        <taxon>Pseudomonadati</taxon>
        <taxon>Pseudomonadota</taxon>
        <taxon>Alphaproteobacteria</taxon>
        <taxon>Hyphomicrobiales</taxon>
        <taxon>Rhizobiaceae</taxon>
        <taxon>Rhizobium/Agrobacterium group</taxon>
        <taxon>Rhizobium</taxon>
    </lineage>
</organism>
<keyword evidence="3" id="KW-1185">Reference proteome</keyword>
<proteinExistence type="predicted"/>